<dbReference type="EMBL" id="CP006696">
    <property type="protein sequence ID" value="AIC11676.1"/>
    <property type="molecule type" value="Genomic_DNA"/>
</dbReference>
<proteinExistence type="predicted"/>
<dbReference type="PATRIC" id="fig|155920.8.peg.3099"/>
<evidence type="ECO:0000313" key="1">
    <source>
        <dbReference type="EMBL" id="AIC11676.1"/>
    </source>
</evidence>
<dbReference type="AlphaFoldDB" id="A0A060HE29"/>
<dbReference type="Proteomes" id="UP000027215">
    <property type="component" value="Chromosome"/>
</dbReference>
<gene>
    <name evidence="1" type="ORF">D934_13105</name>
</gene>
<evidence type="ECO:0000313" key="2">
    <source>
        <dbReference type="Proteomes" id="UP000027215"/>
    </source>
</evidence>
<dbReference type="HOGENOM" id="CLU_2940917_0_0_6"/>
<reference evidence="1 2" key="1">
    <citation type="submission" date="2013-08" db="EMBL/GenBank/DDBJ databases">
        <authorList>
            <person name="Stouthamer R."/>
            <person name="Nunney L."/>
        </authorList>
    </citation>
    <scope>NUCLEOTIDE SEQUENCE [LARGE SCALE GENOMIC DNA]</scope>
    <source>
        <strain evidence="2">ann-1</strain>
    </source>
</reference>
<accession>A0A060HE29</accession>
<name>A0A060HE29_XYLFS</name>
<dbReference type="KEGG" id="xfs:D934_13105"/>
<organism evidence="1 2">
    <name type="scientific">Xylella fastidiosa subsp. sandyi Ann-1</name>
    <dbReference type="NCBI Taxonomy" id="155920"/>
    <lineage>
        <taxon>Bacteria</taxon>
        <taxon>Pseudomonadati</taxon>
        <taxon>Pseudomonadota</taxon>
        <taxon>Gammaproteobacteria</taxon>
        <taxon>Lysobacterales</taxon>
        <taxon>Lysobacteraceae</taxon>
        <taxon>Xylella</taxon>
    </lineage>
</organism>
<dbReference type="RefSeq" id="WP_024748920.1">
    <property type="nucleotide sequence ID" value="NZ_CP006696.1"/>
</dbReference>
<sequence length="63" mass="7269">MQLCGLQGEPPAQPCSHTVIACRIDINHEMLDAHRDAVWLFQYEEVRIPIQACIIRLHPRDGY</sequence>
<protein>
    <submittedName>
        <fullName evidence="1">Uncharacterized protein</fullName>
    </submittedName>
</protein>